<name>A0A176YNK2_9BRAD</name>
<dbReference type="SMART" id="SM00421">
    <property type="entry name" value="HTH_LUXR"/>
    <property type="match status" value="1"/>
</dbReference>
<reference evidence="5 6" key="1">
    <citation type="submission" date="2016-03" db="EMBL/GenBank/DDBJ databases">
        <title>Draft Genome Sequence of the Strain BR 10245 (Bradyrhizobium sp.) isolated from nodules of Centrolobium paraense.</title>
        <authorList>
            <person name="Simoes-Araujo J.L.Sr."/>
            <person name="Barauna A.C."/>
            <person name="Silva K."/>
            <person name="Zilli J.E."/>
        </authorList>
    </citation>
    <scope>NUCLEOTIDE SEQUENCE [LARGE SCALE GENOMIC DNA]</scope>
    <source>
        <strain evidence="5 6">BR 10245</strain>
    </source>
</reference>
<dbReference type="PANTHER" id="PTHR44688:SF16">
    <property type="entry name" value="DNA-BINDING TRANSCRIPTIONAL ACTIVATOR DEVR_DOSR"/>
    <property type="match status" value="1"/>
</dbReference>
<keyword evidence="1" id="KW-0805">Transcription regulation</keyword>
<dbReference type="EMBL" id="LUUB01000059">
    <property type="protein sequence ID" value="OAF08752.1"/>
    <property type="molecule type" value="Genomic_DNA"/>
</dbReference>
<proteinExistence type="predicted"/>
<dbReference type="InterPro" id="IPR036388">
    <property type="entry name" value="WH-like_DNA-bd_sf"/>
</dbReference>
<dbReference type="Pfam" id="PF03472">
    <property type="entry name" value="Autoind_bind"/>
    <property type="match status" value="1"/>
</dbReference>
<dbReference type="Proteomes" id="UP000076959">
    <property type="component" value="Unassembled WGS sequence"/>
</dbReference>
<dbReference type="OrthoDB" id="3170288at2"/>
<comment type="caution">
    <text evidence="5">The sequence shown here is derived from an EMBL/GenBank/DDBJ whole genome shotgun (WGS) entry which is preliminary data.</text>
</comment>
<dbReference type="InterPro" id="IPR005143">
    <property type="entry name" value="TF_LuxR_autoind-bd_dom"/>
</dbReference>
<keyword evidence="6" id="KW-1185">Reference proteome</keyword>
<dbReference type="GO" id="GO:0006355">
    <property type="term" value="P:regulation of DNA-templated transcription"/>
    <property type="evidence" value="ECO:0007669"/>
    <property type="project" value="InterPro"/>
</dbReference>
<evidence type="ECO:0000259" key="4">
    <source>
        <dbReference type="PROSITE" id="PS50043"/>
    </source>
</evidence>
<protein>
    <submittedName>
        <fullName evidence="5">Transcriptional regulator</fullName>
    </submittedName>
</protein>
<dbReference type="SUPFAM" id="SSF75516">
    <property type="entry name" value="Pheromone-binding domain of LuxR-like quorum-sensing transcription factors"/>
    <property type="match status" value="1"/>
</dbReference>
<evidence type="ECO:0000313" key="5">
    <source>
        <dbReference type="EMBL" id="OAF08752.1"/>
    </source>
</evidence>
<dbReference type="AlphaFoldDB" id="A0A176YNK2"/>
<dbReference type="Gene3D" id="1.10.10.10">
    <property type="entry name" value="Winged helix-like DNA-binding domain superfamily/Winged helix DNA-binding domain"/>
    <property type="match status" value="1"/>
</dbReference>
<dbReference type="Pfam" id="PF00196">
    <property type="entry name" value="GerE"/>
    <property type="match status" value="1"/>
</dbReference>
<evidence type="ECO:0000256" key="2">
    <source>
        <dbReference type="ARBA" id="ARBA00023125"/>
    </source>
</evidence>
<feature type="domain" description="HTH luxR-type" evidence="4">
    <location>
        <begin position="174"/>
        <end position="239"/>
    </location>
</feature>
<dbReference type="PRINTS" id="PR00038">
    <property type="entry name" value="HTHLUXR"/>
</dbReference>
<evidence type="ECO:0000256" key="3">
    <source>
        <dbReference type="ARBA" id="ARBA00023163"/>
    </source>
</evidence>
<dbReference type="InterPro" id="IPR036693">
    <property type="entry name" value="TF_LuxR_autoind-bd_dom_sf"/>
</dbReference>
<dbReference type="GO" id="GO:0003677">
    <property type="term" value="F:DNA binding"/>
    <property type="evidence" value="ECO:0007669"/>
    <property type="project" value="UniProtKB-KW"/>
</dbReference>
<evidence type="ECO:0000256" key="1">
    <source>
        <dbReference type="ARBA" id="ARBA00023015"/>
    </source>
</evidence>
<organism evidence="5 6">
    <name type="scientific">Bradyrhizobium centrolobii</name>
    <dbReference type="NCBI Taxonomy" id="1505087"/>
    <lineage>
        <taxon>Bacteria</taxon>
        <taxon>Pseudomonadati</taxon>
        <taxon>Pseudomonadota</taxon>
        <taxon>Alphaproteobacteria</taxon>
        <taxon>Hyphomicrobiales</taxon>
        <taxon>Nitrobacteraceae</taxon>
        <taxon>Bradyrhizobium</taxon>
    </lineage>
</organism>
<dbReference type="Gene3D" id="3.30.450.80">
    <property type="entry name" value="Transcription factor LuxR-like, autoinducer-binding domain"/>
    <property type="match status" value="1"/>
</dbReference>
<dbReference type="InterPro" id="IPR016032">
    <property type="entry name" value="Sig_transdc_resp-reg_C-effctor"/>
</dbReference>
<dbReference type="RefSeq" id="WP_063700944.1">
    <property type="nucleotide sequence ID" value="NZ_LUUB01000059.1"/>
</dbReference>
<accession>A0A176YNK2</accession>
<dbReference type="STRING" id="1505087.AYJ54_13975"/>
<dbReference type="SUPFAM" id="SSF46894">
    <property type="entry name" value="C-terminal effector domain of the bipartite response regulators"/>
    <property type="match status" value="1"/>
</dbReference>
<evidence type="ECO:0000313" key="6">
    <source>
        <dbReference type="Proteomes" id="UP000076959"/>
    </source>
</evidence>
<dbReference type="PANTHER" id="PTHR44688">
    <property type="entry name" value="DNA-BINDING TRANSCRIPTIONAL ACTIVATOR DEVR_DOSR"/>
    <property type="match status" value="1"/>
</dbReference>
<gene>
    <name evidence="5" type="ORF">AYJ54_13975</name>
</gene>
<dbReference type="PROSITE" id="PS00622">
    <property type="entry name" value="HTH_LUXR_1"/>
    <property type="match status" value="1"/>
</dbReference>
<dbReference type="PROSITE" id="PS50043">
    <property type="entry name" value="HTH_LUXR_2"/>
    <property type="match status" value="1"/>
</dbReference>
<dbReference type="CDD" id="cd06170">
    <property type="entry name" value="LuxR_C_like"/>
    <property type="match status" value="1"/>
</dbReference>
<dbReference type="InterPro" id="IPR000792">
    <property type="entry name" value="Tscrpt_reg_LuxR_C"/>
</dbReference>
<keyword evidence="3" id="KW-0804">Transcription</keyword>
<keyword evidence="2" id="KW-0238">DNA-binding</keyword>
<sequence>MDLFSFVECANRTQSLETLFDLLVSCASEEGFSEVAYGAVTFTEPLRLPGYPPPMVAMKSPPEWCRRYLERKYYAIDPAVRRTPTVSGPFLWDELGQQCQLEPGEQRVLDEAKEAGLKHGISVPLFGPSGRVSVVAFASQFDDANPQYHVSRLSALAWHFHIAFAEIARPSAIDRDRKLILSEREKDCLRWVGEGKSSWEIGIILKISENTVNFHLKNAIRKTGTTNRTQSLVKALRLGLLEVSGGGAPNAQAQVAERAA</sequence>